<accession>A0ACC7LHX8</accession>
<dbReference type="EMBL" id="JBHFPV010000001">
    <property type="protein sequence ID" value="MFH6603068.1"/>
    <property type="molecule type" value="Genomic_DNA"/>
</dbReference>
<keyword evidence="1" id="KW-0808">Transferase</keyword>
<sequence>MKVNELTFDEKNKVFINPEKVIDYSDGQENEQYVLDCLKKAKDTSIFSMELHNCIKDWPSEYHFTTYRANILRPVKIDKGHSVLEIGAGTGAITRYLGETGAKVIAVEGGFPRAKCIAERCRDLDNVTVVCSNVEDVEFDQKFDVITLIGVFEYTAKYSNHENPFYDALRSYGNLLKPGGRLVIAIENKLGLKYFGGFNEDHFGKPYFGIESRYGKKDITTFGHEEIKNMLAASGYNSIKFLFPFPDYKLPKTIIADNGLEHSGFNEADLIRLTKERHYGTRPKANLLNEYLSWESIAENKLVKDFSNSFLIVASKEAEPNFDSTLLAEFYTCGRLEPYNTITRFKVKNNGVIGVDKGLLNATSTVSNNDFAHRLTKETNYIQGKNMHHLIMEALLKNQYDKYEKLMRDWVDHIRSVAVLEDSEPERVGPEYFDALPRNIIIDEKGKLHLFDQEWTINQEFDLSFLLVRYLAEHRRKRGVYFGYASSFLDFVNKSMLACGLKVISNGRLKELMEKDETIRRKINREGGITPRRIFKSFLQLLLQKAKEIKTYVYYDQFAQR</sequence>
<evidence type="ECO:0000313" key="1">
    <source>
        <dbReference type="EMBL" id="MFH6603068.1"/>
    </source>
</evidence>
<evidence type="ECO:0000313" key="2">
    <source>
        <dbReference type="Proteomes" id="UP001595191"/>
    </source>
</evidence>
<comment type="caution">
    <text evidence="1">The sequence shown here is derived from an EMBL/GenBank/DDBJ whole genome shotgun (WGS) entry which is preliminary data.</text>
</comment>
<keyword evidence="2" id="KW-1185">Reference proteome</keyword>
<proteinExistence type="predicted"/>
<organism evidence="1 2">
    <name type="scientific">Meishania litoralis</name>
    <dbReference type="NCBI Taxonomy" id="3434685"/>
    <lineage>
        <taxon>Bacteria</taxon>
        <taxon>Pseudomonadati</taxon>
        <taxon>Bacteroidota</taxon>
        <taxon>Flavobacteriia</taxon>
        <taxon>Flavobacteriales</taxon>
        <taxon>Flavobacteriaceae</taxon>
        <taxon>Meishania</taxon>
    </lineage>
</organism>
<dbReference type="Proteomes" id="UP001595191">
    <property type="component" value="Unassembled WGS sequence"/>
</dbReference>
<reference evidence="1" key="1">
    <citation type="submission" date="2024-09" db="EMBL/GenBank/DDBJ databases">
        <authorList>
            <person name="Liu J."/>
        </authorList>
    </citation>
    <scope>NUCLEOTIDE SEQUENCE</scope>
    <source>
        <strain evidence="1">NBU2967</strain>
    </source>
</reference>
<dbReference type="EC" id="2.1.1.64" evidence="1"/>
<keyword evidence="1" id="KW-0489">Methyltransferase</keyword>
<name>A0ACC7LHX8_9FLAO</name>
<dbReference type="EC" id="2.1.1.222" evidence="1"/>
<protein>
    <submittedName>
        <fullName evidence="1">Class I SAM-dependent methyltransferase</fullName>
        <ecNumber evidence="1">2.1.1.222</ecNumber>
        <ecNumber evidence="1">2.1.1.64</ecNumber>
    </submittedName>
</protein>
<gene>
    <name evidence="1" type="ORF">ACEZ3G_06235</name>
</gene>